<gene>
    <name evidence="2" type="ORF">GCM10007923_30270</name>
</gene>
<protein>
    <submittedName>
        <fullName evidence="2">Uncharacterized protein</fullName>
    </submittedName>
</protein>
<reference evidence="3" key="1">
    <citation type="journal article" date="2019" name="Int. J. Syst. Evol. Microbiol.">
        <title>The Global Catalogue of Microorganisms (GCM) 10K type strain sequencing project: providing services to taxonomists for standard genome sequencing and annotation.</title>
        <authorList>
            <consortium name="The Broad Institute Genomics Platform"/>
            <consortium name="The Broad Institute Genome Sequencing Center for Infectious Disease"/>
            <person name="Wu L."/>
            <person name="Ma J."/>
        </authorList>
    </citation>
    <scope>NUCLEOTIDE SEQUENCE [LARGE SCALE GENOMIC DNA]</scope>
    <source>
        <strain evidence="3">NBRC 102122</strain>
    </source>
</reference>
<comment type="caution">
    <text evidence="2">The sequence shown here is derived from an EMBL/GenBank/DDBJ whole genome shotgun (WGS) entry which is preliminary data.</text>
</comment>
<name>A0ABQ5ZMB3_9HYPH</name>
<dbReference type="EMBL" id="BSOP01000020">
    <property type="protein sequence ID" value="GLR51817.1"/>
    <property type="molecule type" value="Genomic_DNA"/>
</dbReference>
<sequence length="549" mass="59040">MMFLAKADLAAADIAVTVKAVQTQFYAPNFAIPATLVGGAGYYRCNSEPDVPAVAKIRSLDRWTAEGNSDSANGGWWVLAERCPHADHFGIVADGTDVSGALNDARLYAYKMGDRKLRLGAGTYGVADTLFVGGGAPGTESAFQNCALIGCGHSYLNSSKSATTIKWVGASDADKAVVDVAGRISGVEVGGFVIDCDKKARDGLVVKSAYGSHFHDIWAKNFRRDGVKIGTQLLPSASWYSSFNCFVGIIATTDHVETSGAYETCAWNISGADGTAGAWGNTYMGCRGSVYRDATNTAWPRVLYCGYTDSSTFLECDFTLAWSGLDAEGNVVPGTPGAPAAARGHGVVYDGMVKHQFPLNLFFYGCSIVGNQAVIEVPGTNEIGSIIYNNQPTRDWEAAPTHPRIRGFNDRGYYFGDIPVAIRGDHNRLRFYQQNLQRWVDFIMNSDSSGSFSEFLIQYHNAGGADIPALGVNAGGEVVIHQGLRSFLHTLDHEAVVAITPARTDGIVSLTNVGAGHRSIDHIFVQGDRDPRNRTDGNRRLGECRSHDR</sequence>
<evidence type="ECO:0000313" key="2">
    <source>
        <dbReference type="EMBL" id="GLR51817.1"/>
    </source>
</evidence>
<dbReference type="Gene3D" id="2.160.20.10">
    <property type="entry name" value="Single-stranded right-handed beta-helix, Pectin lyase-like"/>
    <property type="match status" value="1"/>
</dbReference>
<evidence type="ECO:0000313" key="3">
    <source>
        <dbReference type="Proteomes" id="UP001156702"/>
    </source>
</evidence>
<evidence type="ECO:0000256" key="1">
    <source>
        <dbReference type="SAM" id="MobiDB-lite"/>
    </source>
</evidence>
<feature type="region of interest" description="Disordered" evidence="1">
    <location>
        <begin position="527"/>
        <end position="549"/>
    </location>
</feature>
<dbReference type="InterPro" id="IPR011050">
    <property type="entry name" value="Pectin_lyase_fold/virulence"/>
</dbReference>
<dbReference type="Proteomes" id="UP001156702">
    <property type="component" value="Unassembled WGS sequence"/>
</dbReference>
<keyword evidence="3" id="KW-1185">Reference proteome</keyword>
<dbReference type="RefSeq" id="WP_244767952.1">
    <property type="nucleotide sequence ID" value="NZ_BSOP01000020.1"/>
</dbReference>
<proteinExistence type="predicted"/>
<dbReference type="SUPFAM" id="SSF51126">
    <property type="entry name" value="Pectin lyase-like"/>
    <property type="match status" value="1"/>
</dbReference>
<dbReference type="InterPro" id="IPR012334">
    <property type="entry name" value="Pectin_lyas_fold"/>
</dbReference>
<accession>A0ABQ5ZMB3</accession>
<organism evidence="2 3">
    <name type="scientific">Shinella yambaruensis</name>
    <dbReference type="NCBI Taxonomy" id="415996"/>
    <lineage>
        <taxon>Bacteria</taxon>
        <taxon>Pseudomonadati</taxon>
        <taxon>Pseudomonadota</taxon>
        <taxon>Alphaproteobacteria</taxon>
        <taxon>Hyphomicrobiales</taxon>
        <taxon>Rhizobiaceae</taxon>
        <taxon>Shinella</taxon>
    </lineage>
</organism>